<feature type="transmembrane region" description="Helical" evidence="8">
    <location>
        <begin position="853"/>
        <end position="872"/>
    </location>
</feature>
<dbReference type="OrthoDB" id="2579025at2759"/>
<accession>V5FVY3</accession>
<dbReference type="AlphaFoldDB" id="V5FVY3"/>
<sequence length="1078" mass="121989">MFLRLIDLQEHYIGPASGVSFLQRIQKRLHQAISSSQTSSIFMFGDAPVHLPESDPSFCMMLPRRNAQHLVDRYFDFAMPTYRFLHRPTIQNWFNEFYDTLGTMRDSQTAAAKVALLFMVFAHARVYMPDDERPGPPDLSTRYFLAADHQLTKEKGSICLTSVQARLTQCYYLLTQSRINHCWSLFGTVSRLALAIGLNRDKLPDARNGLSLVEAECRRRTFWCAYTLDAYLSSALGRPRAFHDDDIDTEFPACVEDEDLMKDNINMTMGQKIGPSTMLAARAHMKIARIIGKILSRLYAVKPISASERMGALREISKDLSNWRAELARFLDVDNFNTSFLIPIYQRQRNVLNLTYWHAVILSYRPFVVRSLARLSEAKEGDGASEDVMAQSLKECIDAAMQTANTINEITESHQLFRAFWITTYFAFNATIMLYVYVIHERASPSEVYSAYFSAATRCQSNISAIAEKGSLSERYCLVLEELRVEALRQVKPVHISTGNLEVLNTEPRQNCCQIMPTDVEQTRPLISKYSDFPRQSEVDSGTNSPGFSFSDFSIWDQFTSMVSSGIMNMDTYSDYGIGAMEEKTEVSHEEVMDLAQLTPEERVLEKKLRHRIDSLIMPLIILVYLMNYIDRNNYAAAKLQGLVEDLRLTDQQYQTGLSILFVAYILMQVPSNLLLNYMGRPSLYIGFFVCAWGLVSACTSQVNDYAGIVVCRFFLGFVEAPFFAGVLFYLSKWYTRKELALRMSIFYSGSLVSGAFGNLIAAGILSGLDGARGLAAWRWLYIIEGSITCLIGLIIMVILPDFPDTWRLLSPEMKVVATRRLAIEAAEADIDEKGGASQLKGLKMAMTDVKTYALALAYFCIAGGGSFQYFFPTLTSTLGYNNTISLLLVAPPYIFMVFYSLAHNWVSDRLGVRFWFFFYPIPITIVGFIIFMTTNSFGPRYFSFFLMNFTFAQNGTLYSWIASSLSRPPAKRAAAYAFINSIANSASIWTPYTYYGSEKPYYRVALGVCIALQALGGLAAAFLYYKLKALNKLLDRLETEELQLSEDQLGRLRATADLEGIDITAARQLKKQARYML</sequence>
<feature type="transmembrane region" description="Helical" evidence="8">
    <location>
        <begin position="419"/>
        <end position="438"/>
    </location>
</feature>
<dbReference type="GO" id="GO:0006351">
    <property type="term" value="P:DNA-templated transcription"/>
    <property type="evidence" value="ECO:0007669"/>
    <property type="project" value="InterPro"/>
</dbReference>
<dbReference type="Gene3D" id="1.20.1250.20">
    <property type="entry name" value="MFS general substrate transporter like domains"/>
    <property type="match status" value="2"/>
</dbReference>
<evidence type="ECO:0000256" key="7">
    <source>
        <dbReference type="SAM" id="Coils"/>
    </source>
</evidence>
<comment type="caution">
    <text evidence="10">The sequence shown here is derived from an EMBL/GenBank/DDBJ whole genome shotgun (WGS) entry which is preliminary data.</text>
</comment>
<feature type="domain" description="Major facilitator superfamily (MFS) profile" evidence="9">
    <location>
        <begin position="617"/>
        <end position="1029"/>
    </location>
</feature>
<keyword evidence="3 8" id="KW-0812">Transmembrane</keyword>
<evidence type="ECO:0000256" key="8">
    <source>
        <dbReference type="SAM" id="Phobius"/>
    </source>
</evidence>
<keyword evidence="6" id="KW-0539">Nucleus</keyword>
<dbReference type="InterPro" id="IPR036259">
    <property type="entry name" value="MFS_trans_sf"/>
</dbReference>
<feature type="transmembrane region" description="Helical" evidence="8">
    <location>
        <begin position="1005"/>
        <end position="1026"/>
    </location>
</feature>
<keyword evidence="4 8" id="KW-1133">Transmembrane helix</keyword>
<evidence type="ECO:0000256" key="3">
    <source>
        <dbReference type="ARBA" id="ARBA00022692"/>
    </source>
</evidence>
<feature type="transmembrane region" description="Helical" evidence="8">
    <location>
        <begin position="915"/>
        <end position="936"/>
    </location>
</feature>
<evidence type="ECO:0000256" key="2">
    <source>
        <dbReference type="ARBA" id="ARBA00022448"/>
    </source>
</evidence>
<feature type="transmembrane region" description="Helical" evidence="8">
    <location>
        <begin position="780"/>
        <end position="800"/>
    </location>
</feature>
<gene>
    <name evidence="10" type="ORF">PVAR5_4898</name>
</gene>
<comment type="subcellular location">
    <subcellularLocation>
        <location evidence="1">Membrane</location>
        <topology evidence="1">Multi-pass membrane protein</topology>
    </subcellularLocation>
</comment>
<keyword evidence="5 8" id="KW-0472">Membrane</keyword>
<evidence type="ECO:0000256" key="1">
    <source>
        <dbReference type="ARBA" id="ARBA00004141"/>
    </source>
</evidence>
<dbReference type="SMART" id="SM00906">
    <property type="entry name" value="Fungal_trans"/>
    <property type="match status" value="1"/>
</dbReference>
<reference evidence="11" key="1">
    <citation type="journal article" date="2014" name="Genome Announc.">
        <title>Draft genome sequence of the formaldehyde-resistant fungus Byssochlamys spectabilis No. 5 (anamorph Paecilomyces variotii No. 5) (NBRC109023).</title>
        <authorList>
            <person name="Oka T."/>
            <person name="Ekino K."/>
            <person name="Fukuda K."/>
            <person name="Nomura Y."/>
        </authorList>
    </citation>
    <scope>NUCLEOTIDE SEQUENCE [LARGE SCALE GENOMIC DNA]</scope>
    <source>
        <strain evidence="11">No. 5 / NBRC 109023</strain>
    </source>
</reference>
<dbReference type="Pfam" id="PF04082">
    <property type="entry name" value="Fungal_trans"/>
    <property type="match status" value="1"/>
</dbReference>
<dbReference type="HOGENOM" id="CLU_286506_0_0_1"/>
<feature type="transmembrane region" description="Helical" evidence="8">
    <location>
        <begin position="942"/>
        <end position="962"/>
    </location>
</feature>
<dbReference type="FunFam" id="1.20.1250.20:FF:000013">
    <property type="entry name" value="MFS general substrate transporter"/>
    <property type="match status" value="1"/>
</dbReference>
<organism evidence="10 11">
    <name type="scientific">Byssochlamys spectabilis (strain No. 5 / NBRC 109023)</name>
    <name type="common">Paecilomyces variotii</name>
    <dbReference type="NCBI Taxonomy" id="1356009"/>
    <lineage>
        <taxon>Eukaryota</taxon>
        <taxon>Fungi</taxon>
        <taxon>Dikarya</taxon>
        <taxon>Ascomycota</taxon>
        <taxon>Pezizomycotina</taxon>
        <taxon>Eurotiomycetes</taxon>
        <taxon>Eurotiomycetidae</taxon>
        <taxon>Eurotiales</taxon>
        <taxon>Thermoascaceae</taxon>
        <taxon>Paecilomyces</taxon>
    </lineage>
</organism>
<dbReference type="EMBL" id="BAUL01000158">
    <property type="protein sequence ID" value="GAD96248.1"/>
    <property type="molecule type" value="Genomic_DNA"/>
</dbReference>
<dbReference type="GO" id="GO:0003677">
    <property type="term" value="F:DNA binding"/>
    <property type="evidence" value="ECO:0007669"/>
    <property type="project" value="InterPro"/>
</dbReference>
<dbReference type="GO" id="GO:0016020">
    <property type="term" value="C:membrane"/>
    <property type="evidence" value="ECO:0007669"/>
    <property type="project" value="UniProtKB-SubCell"/>
</dbReference>
<dbReference type="InterPro" id="IPR020846">
    <property type="entry name" value="MFS_dom"/>
</dbReference>
<dbReference type="GO" id="GO:0022857">
    <property type="term" value="F:transmembrane transporter activity"/>
    <property type="evidence" value="ECO:0007669"/>
    <property type="project" value="InterPro"/>
</dbReference>
<dbReference type="InterPro" id="IPR007219">
    <property type="entry name" value="XnlR_reg_dom"/>
</dbReference>
<dbReference type="InParanoid" id="V5FVY3"/>
<dbReference type="GO" id="GO:0008270">
    <property type="term" value="F:zinc ion binding"/>
    <property type="evidence" value="ECO:0007669"/>
    <property type="project" value="InterPro"/>
</dbReference>
<dbReference type="FunFam" id="1.20.1250.20:FF:000057">
    <property type="entry name" value="MFS general substrate transporter"/>
    <property type="match status" value="1"/>
</dbReference>
<proteinExistence type="predicted"/>
<feature type="transmembrane region" description="Helical" evidence="8">
    <location>
        <begin position="884"/>
        <end position="903"/>
    </location>
</feature>
<keyword evidence="11" id="KW-1185">Reference proteome</keyword>
<evidence type="ECO:0000256" key="5">
    <source>
        <dbReference type="ARBA" id="ARBA00023136"/>
    </source>
</evidence>
<feature type="transmembrane region" description="Helical" evidence="8">
    <location>
        <begin position="657"/>
        <end position="676"/>
    </location>
</feature>
<dbReference type="PROSITE" id="PS50850">
    <property type="entry name" value="MFS"/>
    <property type="match status" value="1"/>
</dbReference>
<feature type="transmembrane region" description="Helical" evidence="8">
    <location>
        <begin position="746"/>
        <end position="768"/>
    </location>
</feature>
<keyword evidence="2" id="KW-0813">Transport</keyword>
<name>V5FVY3_BYSSN</name>
<dbReference type="SUPFAM" id="SSF103473">
    <property type="entry name" value="MFS general substrate transporter"/>
    <property type="match status" value="1"/>
</dbReference>
<dbReference type="eggNOG" id="KOG2533">
    <property type="taxonomic scope" value="Eukaryota"/>
</dbReference>
<dbReference type="PANTHER" id="PTHR43791:SF78">
    <property type="entry name" value="TRANSPORTER, PUTATIVE (AFU_ORTHOLOGUE AFUA_3G01370)-RELATED"/>
    <property type="match status" value="1"/>
</dbReference>
<dbReference type="PANTHER" id="PTHR43791">
    <property type="entry name" value="PERMEASE-RELATED"/>
    <property type="match status" value="1"/>
</dbReference>
<evidence type="ECO:0000259" key="9">
    <source>
        <dbReference type="PROSITE" id="PS50850"/>
    </source>
</evidence>
<feature type="transmembrane region" description="Helical" evidence="8">
    <location>
        <begin position="715"/>
        <end position="734"/>
    </location>
</feature>
<feature type="transmembrane region" description="Helical" evidence="8">
    <location>
        <begin position="683"/>
        <end position="703"/>
    </location>
</feature>
<dbReference type="InterPro" id="IPR011701">
    <property type="entry name" value="MFS"/>
</dbReference>
<dbReference type="Proteomes" id="UP000018001">
    <property type="component" value="Unassembled WGS sequence"/>
</dbReference>
<feature type="coiled-coil region" evidence="7">
    <location>
        <begin position="1021"/>
        <end position="1048"/>
    </location>
</feature>
<feature type="transmembrane region" description="Helical" evidence="8">
    <location>
        <begin position="974"/>
        <end position="993"/>
    </location>
</feature>
<keyword evidence="7" id="KW-0175">Coiled coil</keyword>
<dbReference type="CDD" id="cd12148">
    <property type="entry name" value="fungal_TF_MHR"/>
    <property type="match status" value="1"/>
</dbReference>
<evidence type="ECO:0000313" key="10">
    <source>
        <dbReference type="EMBL" id="GAD96248.1"/>
    </source>
</evidence>
<dbReference type="Pfam" id="PF07690">
    <property type="entry name" value="MFS_1"/>
    <property type="match status" value="1"/>
</dbReference>
<protein>
    <submittedName>
        <fullName evidence="10">MFS transporter, putative</fullName>
    </submittedName>
</protein>
<evidence type="ECO:0000313" key="11">
    <source>
        <dbReference type="Proteomes" id="UP000018001"/>
    </source>
</evidence>
<evidence type="ECO:0000256" key="6">
    <source>
        <dbReference type="ARBA" id="ARBA00023242"/>
    </source>
</evidence>
<feature type="transmembrane region" description="Helical" evidence="8">
    <location>
        <begin position="613"/>
        <end position="630"/>
    </location>
</feature>
<evidence type="ECO:0000256" key="4">
    <source>
        <dbReference type="ARBA" id="ARBA00022989"/>
    </source>
</evidence>